<dbReference type="EMBL" id="UOGK01000691">
    <property type="protein sequence ID" value="VAX42442.1"/>
    <property type="molecule type" value="Genomic_DNA"/>
</dbReference>
<feature type="compositionally biased region" description="Basic and acidic residues" evidence="1">
    <location>
        <begin position="78"/>
        <end position="91"/>
    </location>
</feature>
<dbReference type="Pfam" id="PF16980">
    <property type="entry name" value="CitMHS_2"/>
    <property type="match status" value="1"/>
</dbReference>
<feature type="compositionally biased region" description="Basic and acidic residues" evidence="1">
    <location>
        <begin position="98"/>
        <end position="108"/>
    </location>
</feature>
<keyword evidence="2 3" id="KW-0812">Transmembrane</keyword>
<accession>A0A3B1DNT7</accession>
<reference evidence="3" key="1">
    <citation type="submission" date="2018-06" db="EMBL/GenBank/DDBJ databases">
        <authorList>
            <person name="Zhirakovskaya E."/>
        </authorList>
    </citation>
    <scope>NUCLEOTIDE SEQUENCE</scope>
</reference>
<feature type="transmembrane region" description="Helical" evidence="2">
    <location>
        <begin position="295"/>
        <end position="318"/>
    </location>
</feature>
<feature type="transmembrane region" description="Helical" evidence="2">
    <location>
        <begin position="117"/>
        <end position="136"/>
    </location>
</feature>
<protein>
    <submittedName>
        <fullName evidence="3">Probable transmembrane protein</fullName>
    </submittedName>
</protein>
<evidence type="ECO:0000313" key="3">
    <source>
        <dbReference type="EMBL" id="VAX42442.1"/>
    </source>
</evidence>
<feature type="transmembrane region" description="Helical" evidence="2">
    <location>
        <begin position="408"/>
        <end position="426"/>
    </location>
</feature>
<feature type="transmembrane region" description="Helical" evidence="2">
    <location>
        <begin position="339"/>
        <end position="357"/>
    </location>
</feature>
<keyword evidence="2" id="KW-0472">Membrane</keyword>
<feature type="transmembrane region" description="Helical" evidence="2">
    <location>
        <begin position="525"/>
        <end position="547"/>
    </location>
</feature>
<proteinExistence type="predicted"/>
<dbReference type="AlphaFoldDB" id="A0A3B1DNT7"/>
<feature type="transmembrane region" description="Helical" evidence="2">
    <location>
        <begin position="369"/>
        <end position="388"/>
    </location>
</feature>
<organism evidence="3">
    <name type="scientific">hydrothermal vent metagenome</name>
    <dbReference type="NCBI Taxonomy" id="652676"/>
    <lineage>
        <taxon>unclassified sequences</taxon>
        <taxon>metagenomes</taxon>
        <taxon>ecological metagenomes</taxon>
    </lineage>
</organism>
<feature type="transmembrane region" description="Helical" evidence="2">
    <location>
        <begin position="218"/>
        <end position="242"/>
    </location>
</feature>
<feature type="transmembrane region" description="Helical" evidence="2">
    <location>
        <begin position="20"/>
        <end position="39"/>
    </location>
</feature>
<dbReference type="InterPro" id="IPR031566">
    <property type="entry name" value="CitMHS_2"/>
</dbReference>
<evidence type="ECO:0000256" key="2">
    <source>
        <dbReference type="SAM" id="Phobius"/>
    </source>
</evidence>
<keyword evidence="2" id="KW-1133">Transmembrane helix</keyword>
<feature type="transmembrane region" description="Helical" evidence="2">
    <location>
        <begin position="185"/>
        <end position="206"/>
    </location>
</feature>
<name>A0A3B1DNT7_9ZZZZ</name>
<feature type="transmembrane region" description="Helical" evidence="2">
    <location>
        <begin position="484"/>
        <end position="504"/>
    </location>
</feature>
<feature type="transmembrane region" description="Helical" evidence="2">
    <location>
        <begin position="254"/>
        <end position="275"/>
    </location>
</feature>
<gene>
    <name evidence="3" type="ORF">MNBD_PLANCTO03-899</name>
</gene>
<sequence>MSGDTSHNHHHGFHGPKCWVLTTIVGLILGGILSVLAPANYAEAEHAPETAQTTEHHDQTEAPPLNADEESALPTQPPEEHAEHAADDQTDHSQPTPEGEHAQAGHDAKGPSPIIPLWLVLPFALLLLSIATMPFINEKFWHAHYPDFALLLGGMTTAYYFLAYGQPGFLHGQSYGEYKMMHTGLEYYSFIALIGGLYVASGGVLVDIRGRGGPLLNTAMLAVGAVAANIMGTTGASVLLIRPFMRINKGRLKPIHVVMFIFIISNCGGALTPIGDPPLYLGYLKGVPFEWTLLHLWPMWLACIGMLLAIFFAIDTWIARKHPFQMEAGAEVERTSVRISGGTGMIALVLIIAGVFIDPMLKKFADIEGYPIGPTFQIFVAIGAYFIANREIHEANAFNFEPVKEVGLLFVGIFATMAPALGFLAAHGHALGLNSPTAFYFGTGSLSGVLDNAPTYLNFLQVSFGEEDINAETVQTYLASVDNIHTLTAISLGAVFFGAMTYIGNGPNFMVRAIAESSGLKMPSFFGYLLRSVVILLPVLVVIWAIFIR</sequence>
<feature type="region of interest" description="Disordered" evidence="1">
    <location>
        <begin position="45"/>
        <end position="108"/>
    </location>
</feature>
<feature type="compositionally biased region" description="Basic and acidic residues" evidence="1">
    <location>
        <begin position="45"/>
        <end position="60"/>
    </location>
</feature>
<feature type="transmembrane region" description="Helical" evidence="2">
    <location>
        <begin position="148"/>
        <end position="165"/>
    </location>
</feature>
<evidence type="ECO:0000256" key="1">
    <source>
        <dbReference type="SAM" id="MobiDB-lite"/>
    </source>
</evidence>